<evidence type="ECO:0000313" key="4">
    <source>
        <dbReference type="EMBL" id="TWP33172.1"/>
    </source>
</evidence>
<dbReference type="InterPro" id="IPR001647">
    <property type="entry name" value="HTH_TetR"/>
</dbReference>
<gene>
    <name evidence="4" type="ORF">FGL98_22135</name>
</gene>
<keyword evidence="5" id="KW-1185">Reference proteome</keyword>
<dbReference type="AlphaFoldDB" id="A0A563DTB2"/>
<dbReference type="GO" id="GO:0003677">
    <property type="term" value="F:DNA binding"/>
    <property type="evidence" value="ECO:0007669"/>
    <property type="project" value="UniProtKB-UniRule"/>
</dbReference>
<name>A0A563DTB2_9MICO</name>
<accession>A0A563DTB2</accession>
<dbReference type="Proteomes" id="UP000320244">
    <property type="component" value="Unassembled WGS sequence"/>
</dbReference>
<comment type="caution">
    <text evidence="4">The sequence shown here is derived from an EMBL/GenBank/DDBJ whole genome shotgun (WGS) entry which is preliminary data.</text>
</comment>
<evidence type="ECO:0000256" key="2">
    <source>
        <dbReference type="PROSITE-ProRule" id="PRU00335"/>
    </source>
</evidence>
<proteinExistence type="predicted"/>
<protein>
    <submittedName>
        <fullName evidence="4">TetR family transcriptional regulator</fullName>
    </submittedName>
</protein>
<dbReference type="EMBL" id="VCQV01000047">
    <property type="protein sequence ID" value="TWP33172.1"/>
    <property type="molecule type" value="Genomic_DNA"/>
</dbReference>
<dbReference type="RefSeq" id="WP_146320599.1">
    <property type="nucleotide sequence ID" value="NZ_VCQV01000047.1"/>
</dbReference>
<evidence type="ECO:0000256" key="1">
    <source>
        <dbReference type="ARBA" id="ARBA00023125"/>
    </source>
</evidence>
<reference evidence="4 5" key="2">
    <citation type="submission" date="2019-08" db="EMBL/GenBank/DDBJ databases">
        <title>Jejuicoccus antrihumi gen. nov., sp. nov., a new member of the family Dermacoccaceae isolated from a cave.</title>
        <authorList>
            <person name="Schumann P."/>
            <person name="Kim I.S."/>
        </authorList>
    </citation>
    <scope>NUCLEOTIDE SEQUENCE [LARGE SCALE GENOMIC DNA]</scope>
    <source>
        <strain evidence="4 5">C5-26</strain>
    </source>
</reference>
<evidence type="ECO:0000313" key="5">
    <source>
        <dbReference type="Proteomes" id="UP000320244"/>
    </source>
</evidence>
<dbReference type="PROSITE" id="PS50977">
    <property type="entry name" value="HTH_TETR_2"/>
    <property type="match status" value="1"/>
</dbReference>
<dbReference type="Gene3D" id="1.10.357.10">
    <property type="entry name" value="Tetracycline Repressor, domain 2"/>
    <property type="match status" value="1"/>
</dbReference>
<feature type="DNA-binding region" description="H-T-H motif" evidence="2">
    <location>
        <begin position="40"/>
        <end position="59"/>
    </location>
</feature>
<dbReference type="SUPFAM" id="SSF46689">
    <property type="entry name" value="Homeodomain-like"/>
    <property type="match status" value="1"/>
</dbReference>
<reference evidence="4 5" key="1">
    <citation type="submission" date="2019-05" db="EMBL/GenBank/DDBJ databases">
        <authorList>
            <person name="Lee S.D."/>
        </authorList>
    </citation>
    <scope>NUCLEOTIDE SEQUENCE [LARGE SCALE GENOMIC DNA]</scope>
    <source>
        <strain evidence="4 5">C5-26</strain>
    </source>
</reference>
<organism evidence="4 5">
    <name type="scientific">Leekyejoonella antrihumi</name>
    <dbReference type="NCBI Taxonomy" id="1660198"/>
    <lineage>
        <taxon>Bacteria</taxon>
        <taxon>Bacillati</taxon>
        <taxon>Actinomycetota</taxon>
        <taxon>Actinomycetes</taxon>
        <taxon>Micrococcales</taxon>
        <taxon>Dermacoccaceae</taxon>
        <taxon>Leekyejoonella</taxon>
    </lineage>
</organism>
<sequence length="188" mass="21406">MVGRKKAESHARRKVERDSRVELVNATQRLLSMRPPSGITGKQIAQDAHVQPGLIYHYFESKEALFLEAMEQLTTSYIADRAATVDYNERLPPLTFNGHELWWRAAANYSADGGASYTSLGWTYPVLNHELEQIRKHHPEVPEFEAKAHIIREVCLNFGWMFFKDTLQTGMGLGDEQMAELGRQISTS</sequence>
<dbReference type="OrthoDB" id="3210235at2"/>
<dbReference type="InterPro" id="IPR009057">
    <property type="entry name" value="Homeodomain-like_sf"/>
</dbReference>
<keyword evidence="1 2" id="KW-0238">DNA-binding</keyword>
<dbReference type="Pfam" id="PF00440">
    <property type="entry name" value="TetR_N"/>
    <property type="match status" value="1"/>
</dbReference>
<evidence type="ECO:0000259" key="3">
    <source>
        <dbReference type="PROSITE" id="PS50977"/>
    </source>
</evidence>
<feature type="domain" description="HTH tetR-type" evidence="3">
    <location>
        <begin position="17"/>
        <end position="77"/>
    </location>
</feature>